<sequence length="329" mass="36199">MLVLIGAKAETDPSVLDHPKNEEEEHFYATIRRRLAKDATFYSRAKAAIRGVSEETTTGVMRLYQLQEKGELPFPAINVNDSVTKSKFDNKYGCRESLVDAIRRGTDVMMAGKVAVVCGYGDVGKGSAQSLSGSGARVLVTEIDPICALQAAMDGYEVVTLEDAAPRADIVVTATGNKDIVTIEHMRRFKDMAIVCNIGHFDNEIEVAALKNLKWRNVKPQVDLIEFPDGKRMILLSEGRLVNLGNATGHPSFVMSASFSNQTLAQIELWTRSESYENKVYVLPKHLDEKVAALHLAKLGAKLTVLSDEQASYIGVSPQGPFKSAQYRY</sequence>
<comment type="cofactor">
    <cofactor evidence="1">
        <name>NAD(+)</name>
        <dbReference type="ChEBI" id="CHEBI:57540"/>
    </cofactor>
</comment>
<dbReference type="PANTHER" id="PTHR23420">
    <property type="entry name" value="ADENOSYLHOMOCYSTEINASE"/>
    <property type="match status" value="1"/>
</dbReference>
<comment type="caution">
    <text evidence="8">The sequence shown here is derived from an EMBL/GenBank/DDBJ whole genome shotgun (WGS) entry which is preliminary data.</text>
</comment>
<dbReference type="InterPro" id="IPR000043">
    <property type="entry name" value="Adenosylhomocysteinase-like"/>
</dbReference>
<name>A0A1E3GZ60_9HYPH</name>
<organism evidence="8 9">
    <name type="scientific">Methylobrevis pamukkalensis</name>
    <dbReference type="NCBI Taxonomy" id="1439726"/>
    <lineage>
        <taxon>Bacteria</taxon>
        <taxon>Pseudomonadati</taxon>
        <taxon>Pseudomonadota</taxon>
        <taxon>Alphaproteobacteria</taxon>
        <taxon>Hyphomicrobiales</taxon>
        <taxon>Pleomorphomonadaceae</taxon>
        <taxon>Methylobrevis</taxon>
    </lineage>
</organism>
<proteinExistence type="inferred from homology"/>
<dbReference type="SMART" id="SM00996">
    <property type="entry name" value="AdoHcyase"/>
    <property type="match status" value="1"/>
</dbReference>
<dbReference type="EMBL" id="MCRJ01000095">
    <property type="protein sequence ID" value="ODN69357.1"/>
    <property type="molecule type" value="Genomic_DNA"/>
</dbReference>
<dbReference type="Pfam" id="PF00670">
    <property type="entry name" value="AdoHcyase_NAD"/>
    <property type="match status" value="1"/>
</dbReference>
<keyword evidence="4 8" id="KW-0378">Hydrolase</keyword>
<comment type="similarity">
    <text evidence="2">Belongs to the adenosylhomocysteinase family.</text>
</comment>
<dbReference type="EC" id="3.3.1.1" evidence="8"/>
<dbReference type="Gene3D" id="3.40.50.1480">
    <property type="entry name" value="Adenosylhomocysteinase-like"/>
    <property type="match status" value="1"/>
</dbReference>
<evidence type="ECO:0000256" key="5">
    <source>
        <dbReference type="ARBA" id="ARBA00023027"/>
    </source>
</evidence>
<dbReference type="GO" id="GO:0033353">
    <property type="term" value="P:S-adenosylmethionine cycle"/>
    <property type="evidence" value="ECO:0007669"/>
    <property type="project" value="TreeGrafter"/>
</dbReference>
<protein>
    <submittedName>
        <fullName evidence="8">Adenosylhomocysteinase</fullName>
        <ecNumber evidence="8">3.3.1.1</ecNumber>
    </submittedName>
</protein>
<dbReference type="CDD" id="cd00401">
    <property type="entry name" value="SAHH"/>
    <property type="match status" value="1"/>
</dbReference>
<gene>
    <name evidence="8" type="primary">ahcY_2</name>
    <name evidence="8" type="ORF">A6302_03341</name>
</gene>
<dbReference type="Gene3D" id="3.40.50.720">
    <property type="entry name" value="NAD(P)-binding Rossmann-like Domain"/>
    <property type="match status" value="1"/>
</dbReference>
<dbReference type="InterPro" id="IPR020082">
    <property type="entry name" value="S-Ado-L-homoCys_hydrolase_CS"/>
</dbReference>
<evidence type="ECO:0000256" key="6">
    <source>
        <dbReference type="ARBA" id="ARBA00029440"/>
    </source>
</evidence>
<dbReference type="NCBIfam" id="NF004005">
    <property type="entry name" value="PRK05476.2-3"/>
    <property type="match status" value="1"/>
</dbReference>
<accession>A0A1E3GZ60</accession>
<dbReference type="PROSITE" id="PS00739">
    <property type="entry name" value="ADOHCYASE_2"/>
    <property type="match status" value="1"/>
</dbReference>
<evidence type="ECO:0000313" key="8">
    <source>
        <dbReference type="EMBL" id="ODN69357.1"/>
    </source>
</evidence>
<keyword evidence="5" id="KW-0520">NAD</keyword>
<comment type="pathway">
    <text evidence="6">Amino-acid biosynthesis.</text>
</comment>
<dbReference type="AlphaFoldDB" id="A0A1E3GZ60"/>
<dbReference type="InterPro" id="IPR015878">
    <property type="entry name" value="Ado_hCys_hydrolase_NAD-bd"/>
</dbReference>
<dbReference type="InterPro" id="IPR042172">
    <property type="entry name" value="Adenosylhomocyst_ase-like_sf"/>
</dbReference>
<dbReference type="Proteomes" id="UP000094622">
    <property type="component" value="Unassembled WGS sequence"/>
</dbReference>
<evidence type="ECO:0000313" key="9">
    <source>
        <dbReference type="Proteomes" id="UP000094622"/>
    </source>
</evidence>
<keyword evidence="9" id="KW-1185">Reference proteome</keyword>
<evidence type="ECO:0000256" key="2">
    <source>
        <dbReference type="ARBA" id="ARBA00007122"/>
    </source>
</evidence>
<dbReference type="SMART" id="SM00997">
    <property type="entry name" value="AdoHcyase_NAD"/>
    <property type="match status" value="1"/>
</dbReference>
<dbReference type="PATRIC" id="fig|1439726.3.peg.3511"/>
<evidence type="ECO:0000256" key="4">
    <source>
        <dbReference type="ARBA" id="ARBA00022801"/>
    </source>
</evidence>
<evidence type="ECO:0000256" key="3">
    <source>
        <dbReference type="ARBA" id="ARBA00022563"/>
    </source>
</evidence>
<reference evidence="8 9" key="1">
    <citation type="submission" date="2016-07" db="EMBL/GenBank/DDBJ databases">
        <title>Draft Genome Sequence of Methylobrevis pamukkalensis PK2.</title>
        <authorList>
            <person name="Vasilenko O.V."/>
            <person name="Doronina N.V."/>
            <person name="Shmareva M.N."/>
            <person name="Tarlachkov S.V."/>
            <person name="Mustakhimov I."/>
            <person name="Trotsenko Y.A."/>
        </authorList>
    </citation>
    <scope>NUCLEOTIDE SEQUENCE [LARGE SCALE GENOMIC DNA]</scope>
    <source>
        <strain evidence="8 9">PK2</strain>
    </source>
</reference>
<keyword evidence="3" id="KW-0554">One-carbon metabolism</keyword>
<dbReference type="GO" id="GO:0004013">
    <property type="term" value="F:adenosylhomocysteinase activity"/>
    <property type="evidence" value="ECO:0007669"/>
    <property type="project" value="TreeGrafter"/>
</dbReference>
<evidence type="ECO:0000259" key="7">
    <source>
        <dbReference type="SMART" id="SM00997"/>
    </source>
</evidence>
<evidence type="ECO:0000256" key="1">
    <source>
        <dbReference type="ARBA" id="ARBA00001911"/>
    </source>
</evidence>
<dbReference type="InterPro" id="IPR036291">
    <property type="entry name" value="NAD(P)-bd_dom_sf"/>
</dbReference>
<dbReference type="GO" id="GO:0006730">
    <property type="term" value="P:one-carbon metabolic process"/>
    <property type="evidence" value="ECO:0007669"/>
    <property type="project" value="UniProtKB-KW"/>
</dbReference>
<dbReference type="FunFam" id="3.40.50.720:FF:000004">
    <property type="entry name" value="Adenosylhomocysteinase"/>
    <property type="match status" value="1"/>
</dbReference>
<dbReference type="GO" id="GO:0005829">
    <property type="term" value="C:cytosol"/>
    <property type="evidence" value="ECO:0007669"/>
    <property type="project" value="TreeGrafter"/>
</dbReference>
<dbReference type="Pfam" id="PF05221">
    <property type="entry name" value="AdoHcyase"/>
    <property type="match status" value="1"/>
</dbReference>
<dbReference type="SUPFAM" id="SSF51735">
    <property type="entry name" value="NAD(P)-binding Rossmann-fold domains"/>
    <property type="match status" value="1"/>
</dbReference>
<dbReference type="SUPFAM" id="SSF52283">
    <property type="entry name" value="Formate/glycerate dehydrogenase catalytic domain-like"/>
    <property type="match status" value="1"/>
</dbReference>
<dbReference type="PANTHER" id="PTHR23420:SF0">
    <property type="entry name" value="ADENOSYLHOMOCYSTEINASE"/>
    <property type="match status" value="1"/>
</dbReference>
<feature type="domain" description="S-adenosyl-L-homocysteine hydrolase NAD binding" evidence="7">
    <location>
        <begin position="90"/>
        <end position="249"/>
    </location>
</feature>